<dbReference type="PANTHER" id="PTHR33507">
    <property type="entry name" value="INNER MEMBRANE PROTEIN YBBJ"/>
    <property type="match status" value="1"/>
</dbReference>
<evidence type="ECO:0000256" key="5">
    <source>
        <dbReference type="SAM" id="Phobius"/>
    </source>
</evidence>
<evidence type="ECO:0008006" key="10">
    <source>
        <dbReference type="Google" id="ProtNLM"/>
    </source>
</evidence>
<keyword evidence="4 5" id="KW-0472">Membrane</keyword>
<keyword evidence="2 5" id="KW-0812">Transmembrane</keyword>
<evidence type="ECO:0000259" key="7">
    <source>
        <dbReference type="Pfam" id="PF24961"/>
    </source>
</evidence>
<dbReference type="Pfam" id="PF01957">
    <property type="entry name" value="NfeD"/>
    <property type="match status" value="1"/>
</dbReference>
<protein>
    <recommendedName>
        <fullName evidence="10">NfeD-like C-terminal domain-containing protein</fullName>
    </recommendedName>
</protein>
<feature type="transmembrane region" description="Helical" evidence="5">
    <location>
        <begin position="54"/>
        <end position="73"/>
    </location>
</feature>
<evidence type="ECO:0000256" key="1">
    <source>
        <dbReference type="ARBA" id="ARBA00004141"/>
    </source>
</evidence>
<dbReference type="InterPro" id="IPR052165">
    <property type="entry name" value="Membrane_assoc_protease"/>
</dbReference>
<comment type="subcellular location">
    <subcellularLocation>
        <location evidence="1">Membrane</location>
        <topology evidence="1">Multi-pass membrane protein</topology>
    </subcellularLocation>
</comment>
<evidence type="ECO:0000256" key="4">
    <source>
        <dbReference type="ARBA" id="ARBA00023136"/>
    </source>
</evidence>
<evidence type="ECO:0000256" key="3">
    <source>
        <dbReference type="ARBA" id="ARBA00022989"/>
    </source>
</evidence>
<dbReference type="Proteomes" id="UP001144612">
    <property type="component" value="Unassembled WGS sequence"/>
</dbReference>
<name>A0ABT4D878_9CLOT</name>
<comment type="caution">
    <text evidence="8">The sequence shown here is derived from an EMBL/GenBank/DDBJ whole genome shotgun (WGS) entry which is preliminary data.</text>
</comment>
<reference evidence="8" key="1">
    <citation type="submission" date="2022-12" db="EMBL/GenBank/DDBJ databases">
        <title>Clostridium sp. nov., isolated from industrial wastewater.</title>
        <authorList>
            <person name="Jiayan W."/>
        </authorList>
    </citation>
    <scope>NUCLEOTIDE SEQUENCE</scope>
    <source>
        <strain evidence="8">ZC22-4</strain>
    </source>
</reference>
<evidence type="ECO:0000313" key="8">
    <source>
        <dbReference type="EMBL" id="MCY6957244.1"/>
    </source>
</evidence>
<dbReference type="Pfam" id="PF24961">
    <property type="entry name" value="NfeD_membrane"/>
    <property type="match status" value="1"/>
</dbReference>
<dbReference type="InterPro" id="IPR012340">
    <property type="entry name" value="NA-bd_OB-fold"/>
</dbReference>
<sequence>MAIDISTLSVICFVIGFLLMIIEMFHPGFGFPGVIGGILLIVGIVFSAKTIVQALIMLIIILTVLGISLTIVLKSFSKGKLSKTLVLEDIQKKELGYICVEDLNFFLNEEGVTTTVLRPSGTADFNGIKLDVVSEGEFIQREKKVKIIQVEGRRIVVKEII</sequence>
<dbReference type="Gene3D" id="2.40.50.140">
    <property type="entry name" value="Nucleic acid-binding proteins"/>
    <property type="match status" value="1"/>
</dbReference>
<dbReference type="InterPro" id="IPR056739">
    <property type="entry name" value="NfeD_membrane"/>
</dbReference>
<dbReference type="EMBL" id="JAPQFJ010000001">
    <property type="protein sequence ID" value="MCY6957244.1"/>
    <property type="molecule type" value="Genomic_DNA"/>
</dbReference>
<feature type="domain" description="NfeD integral membrane" evidence="7">
    <location>
        <begin position="5"/>
        <end position="72"/>
    </location>
</feature>
<keyword evidence="3 5" id="KW-1133">Transmembrane helix</keyword>
<accession>A0ABT4D878</accession>
<evidence type="ECO:0000256" key="2">
    <source>
        <dbReference type="ARBA" id="ARBA00022692"/>
    </source>
</evidence>
<keyword evidence="9" id="KW-1185">Reference proteome</keyword>
<feature type="transmembrane region" description="Helical" evidence="5">
    <location>
        <begin position="29"/>
        <end position="48"/>
    </location>
</feature>
<organism evidence="8 9">
    <name type="scientific">Clostridium brassicae</name>
    <dbReference type="NCBI Taxonomy" id="2999072"/>
    <lineage>
        <taxon>Bacteria</taxon>
        <taxon>Bacillati</taxon>
        <taxon>Bacillota</taxon>
        <taxon>Clostridia</taxon>
        <taxon>Eubacteriales</taxon>
        <taxon>Clostridiaceae</taxon>
        <taxon>Clostridium</taxon>
    </lineage>
</organism>
<feature type="transmembrane region" description="Helical" evidence="5">
    <location>
        <begin position="6"/>
        <end position="22"/>
    </location>
</feature>
<gene>
    <name evidence="8" type="ORF">OW729_01350</name>
</gene>
<dbReference type="PANTHER" id="PTHR33507:SF3">
    <property type="entry name" value="INNER MEMBRANE PROTEIN YBBJ"/>
    <property type="match status" value="1"/>
</dbReference>
<dbReference type="RefSeq" id="WP_268059599.1">
    <property type="nucleotide sequence ID" value="NZ_JAPQFJ010000001.1"/>
</dbReference>
<feature type="domain" description="NfeD-like C-terminal" evidence="6">
    <location>
        <begin position="108"/>
        <end position="158"/>
    </location>
</feature>
<proteinExistence type="predicted"/>
<evidence type="ECO:0000313" key="9">
    <source>
        <dbReference type="Proteomes" id="UP001144612"/>
    </source>
</evidence>
<evidence type="ECO:0000259" key="6">
    <source>
        <dbReference type="Pfam" id="PF01957"/>
    </source>
</evidence>
<dbReference type="InterPro" id="IPR002810">
    <property type="entry name" value="NfeD-like_C"/>
</dbReference>